<feature type="region of interest" description="Disordered" evidence="1">
    <location>
        <begin position="68"/>
        <end position="127"/>
    </location>
</feature>
<proteinExistence type="predicted"/>
<evidence type="ECO:0000313" key="2">
    <source>
        <dbReference type="EMBL" id="KIY99094.1"/>
    </source>
</evidence>
<gene>
    <name evidence="2" type="ORF">MNEG_8866</name>
</gene>
<feature type="region of interest" description="Disordered" evidence="1">
    <location>
        <begin position="1"/>
        <end position="24"/>
    </location>
</feature>
<dbReference type="Proteomes" id="UP000054498">
    <property type="component" value="Unassembled WGS sequence"/>
</dbReference>
<dbReference type="EMBL" id="KK101958">
    <property type="protein sequence ID" value="KIY99094.1"/>
    <property type="molecule type" value="Genomic_DNA"/>
</dbReference>
<dbReference type="GeneID" id="25741741"/>
<dbReference type="AlphaFoldDB" id="A0A0D2M6T7"/>
<accession>A0A0D2M6T7</accession>
<feature type="compositionally biased region" description="Basic and acidic residues" evidence="1">
    <location>
        <begin position="84"/>
        <end position="115"/>
    </location>
</feature>
<protein>
    <submittedName>
        <fullName evidence="2">Uncharacterized protein</fullName>
    </submittedName>
</protein>
<organism evidence="2 3">
    <name type="scientific">Monoraphidium neglectum</name>
    <dbReference type="NCBI Taxonomy" id="145388"/>
    <lineage>
        <taxon>Eukaryota</taxon>
        <taxon>Viridiplantae</taxon>
        <taxon>Chlorophyta</taxon>
        <taxon>core chlorophytes</taxon>
        <taxon>Chlorophyceae</taxon>
        <taxon>CS clade</taxon>
        <taxon>Sphaeropleales</taxon>
        <taxon>Selenastraceae</taxon>
        <taxon>Monoraphidium</taxon>
    </lineage>
</organism>
<sequence>MRAGPPGPAAANAPLHSHGHKCVTRSRLRVTNTKRYSSRALREMPGQAAAAAVAAVVWWAAQCWGPAGPGVVPKSGRAAGRKGRGADVDGRADEEAEGKKGGGDSGEDIKEEERRLRRAASGGWAAT</sequence>
<dbReference type="KEGG" id="mng:MNEG_8866"/>
<reference evidence="2 3" key="1">
    <citation type="journal article" date="2013" name="BMC Genomics">
        <title>Reconstruction of the lipid metabolism for the microalga Monoraphidium neglectum from its genome sequence reveals characteristics suitable for biofuel production.</title>
        <authorList>
            <person name="Bogen C."/>
            <person name="Al-Dilaimi A."/>
            <person name="Albersmeier A."/>
            <person name="Wichmann J."/>
            <person name="Grundmann M."/>
            <person name="Rupp O."/>
            <person name="Lauersen K.J."/>
            <person name="Blifernez-Klassen O."/>
            <person name="Kalinowski J."/>
            <person name="Goesmann A."/>
            <person name="Mussgnug J.H."/>
            <person name="Kruse O."/>
        </authorList>
    </citation>
    <scope>NUCLEOTIDE SEQUENCE [LARGE SCALE GENOMIC DNA]</scope>
    <source>
        <strain evidence="2 3">SAG 48.87</strain>
    </source>
</reference>
<name>A0A0D2M6T7_9CHLO</name>
<evidence type="ECO:0000313" key="3">
    <source>
        <dbReference type="Proteomes" id="UP000054498"/>
    </source>
</evidence>
<keyword evidence="3" id="KW-1185">Reference proteome</keyword>
<dbReference type="RefSeq" id="XP_013898114.1">
    <property type="nucleotide sequence ID" value="XM_014042660.1"/>
</dbReference>
<evidence type="ECO:0000256" key="1">
    <source>
        <dbReference type="SAM" id="MobiDB-lite"/>
    </source>
</evidence>